<proteinExistence type="predicted"/>
<evidence type="ECO:0000313" key="2">
    <source>
        <dbReference type="Proteomes" id="UP000695562"/>
    </source>
</evidence>
<accession>A0A8J4PM50</accession>
<dbReference type="EMBL" id="AJWJ01000653">
    <property type="protein sequence ID" value="KAF2069488.1"/>
    <property type="molecule type" value="Genomic_DNA"/>
</dbReference>
<keyword evidence="2" id="KW-1185">Reference proteome</keyword>
<comment type="caution">
    <text evidence="1">The sequence shown here is derived from an EMBL/GenBank/DDBJ whole genome shotgun (WGS) entry which is preliminary data.</text>
</comment>
<gene>
    <name evidence="1" type="ORF">CYY_009198</name>
</gene>
<evidence type="ECO:0000313" key="1">
    <source>
        <dbReference type="EMBL" id="KAF2069488.1"/>
    </source>
</evidence>
<dbReference type="Proteomes" id="UP000695562">
    <property type="component" value="Unassembled WGS sequence"/>
</dbReference>
<sequence>MDMDSYSFNLLIDNPFIDDIFEFTKRICRASDNASKEIDVFVVELLIHKVRLLAISYKNGCSGPYGSFANDLVLACWFSPEIHEYLSTFLVGNNVMIGDRDSIVLDEMAMYGFQVMCFMKAVFEFDLEKIKSITSSWSTRLLRITYSTFAFDTFYASLACAKTFQQKRDAIVVGEYLKSQFRQLELRNAEFSSALVYFQDKAFYTEISRAPLENLSNIINGVMMGGGSFGQLKYLVENLTEIEYNGIPVEDVIHSFAVHSRGTFLKPILYLFEALQDRFKSESILDHLVCTAVEYDNHRLINILLHRTKIRLIKPKSEQHEQQILSRMKLVLKSALPHVESSTYFQHHADFEIDQPLLVDLFFGRMPISYSSTKVDPNVLIKTIVPEHSELIDQSVSFARRKKAQNNK</sequence>
<reference evidence="1" key="1">
    <citation type="submission" date="2020-01" db="EMBL/GenBank/DDBJ databases">
        <title>Development of genomics and gene disruption for Polysphondylium violaceum indicates a role for the polyketide synthase stlB in stalk morphogenesis.</title>
        <authorList>
            <person name="Narita B."/>
            <person name="Kawabe Y."/>
            <person name="Kin K."/>
            <person name="Saito T."/>
            <person name="Gibbs R."/>
            <person name="Kuspa A."/>
            <person name="Muzny D."/>
            <person name="Queller D."/>
            <person name="Richards S."/>
            <person name="Strassman J."/>
            <person name="Sucgang R."/>
            <person name="Worley K."/>
            <person name="Schaap P."/>
        </authorList>
    </citation>
    <scope>NUCLEOTIDE SEQUENCE</scope>
    <source>
        <strain evidence="1">QSvi11</strain>
    </source>
</reference>
<dbReference type="AlphaFoldDB" id="A0A8J4PM50"/>
<protein>
    <submittedName>
        <fullName evidence="1">Uncharacterized protein</fullName>
    </submittedName>
</protein>
<organism evidence="1 2">
    <name type="scientific">Polysphondylium violaceum</name>
    <dbReference type="NCBI Taxonomy" id="133409"/>
    <lineage>
        <taxon>Eukaryota</taxon>
        <taxon>Amoebozoa</taxon>
        <taxon>Evosea</taxon>
        <taxon>Eumycetozoa</taxon>
        <taxon>Dictyostelia</taxon>
        <taxon>Dictyosteliales</taxon>
        <taxon>Dictyosteliaceae</taxon>
        <taxon>Polysphondylium</taxon>
    </lineage>
</organism>
<name>A0A8J4PM50_9MYCE</name>